<reference evidence="2 3" key="1">
    <citation type="submission" date="2023-03" db="EMBL/GenBank/DDBJ databases">
        <title>Genome insight into feeding habits of ladybird beetles.</title>
        <authorList>
            <person name="Li H.-S."/>
            <person name="Huang Y.-H."/>
            <person name="Pang H."/>
        </authorList>
    </citation>
    <scope>NUCLEOTIDE SEQUENCE [LARGE SCALE GENOMIC DNA]</scope>
    <source>
        <strain evidence="2">SYSU_2023b</strain>
        <tissue evidence="2">Whole body</tissue>
    </source>
</reference>
<evidence type="ECO:0000313" key="2">
    <source>
        <dbReference type="EMBL" id="KAK9883111.1"/>
    </source>
</evidence>
<feature type="region of interest" description="Disordered" evidence="1">
    <location>
        <begin position="90"/>
        <end position="109"/>
    </location>
</feature>
<protein>
    <submittedName>
        <fullName evidence="2">Uncharacterized protein</fullName>
    </submittedName>
</protein>
<evidence type="ECO:0000256" key="1">
    <source>
        <dbReference type="SAM" id="MobiDB-lite"/>
    </source>
</evidence>
<accession>A0AAW1UTG0</accession>
<dbReference type="EMBL" id="JARQZJ010000091">
    <property type="protein sequence ID" value="KAK9883111.1"/>
    <property type="molecule type" value="Genomic_DNA"/>
</dbReference>
<evidence type="ECO:0000313" key="3">
    <source>
        <dbReference type="Proteomes" id="UP001431783"/>
    </source>
</evidence>
<keyword evidence="3" id="KW-1185">Reference proteome</keyword>
<organism evidence="2 3">
    <name type="scientific">Henosepilachna vigintioctopunctata</name>
    <dbReference type="NCBI Taxonomy" id="420089"/>
    <lineage>
        <taxon>Eukaryota</taxon>
        <taxon>Metazoa</taxon>
        <taxon>Ecdysozoa</taxon>
        <taxon>Arthropoda</taxon>
        <taxon>Hexapoda</taxon>
        <taxon>Insecta</taxon>
        <taxon>Pterygota</taxon>
        <taxon>Neoptera</taxon>
        <taxon>Endopterygota</taxon>
        <taxon>Coleoptera</taxon>
        <taxon>Polyphaga</taxon>
        <taxon>Cucujiformia</taxon>
        <taxon>Coccinelloidea</taxon>
        <taxon>Coccinellidae</taxon>
        <taxon>Epilachninae</taxon>
        <taxon>Epilachnini</taxon>
        <taxon>Henosepilachna</taxon>
    </lineage>
</organism>
<name>A0AAW1UTG0_9CUCU</name>
<dbReference type="Proteomes" id="UP001431783">
    <property type="component" value="Unassembled WGS sequence"/>
</dbReference>
<dbReference type="AlphaFoldDB" id="A0AAW1UTG0"/>
<proteinExistence type="predicted"/>
<comment type="caution">
    <text evidence="2">The sequence shown here is derived from an EMBL/GenBank/DDBJ whole genome shotgun (WGS) entry which is preliminary data.</text>
</comment>
<sequence>MPTEGPNQQVINFRNLPFFKSTHPANKQNNRPRIISRFTIKRDNINYKPTPYASKEKRQRKKKRTLNCEHNTTIHLAILQHPRTPHELVERQRQKTSTVIRSRETEGHEALRIARSTPRAIRKEVHVPSTRPSISFFRQKLEEKRIGHVLSGRPYPAAILLVQSLPCSCFITMKQMTEFLRKQNSSHGFQRRAGGHILMSLIKSEVEKGEDDQAACGMLEIFFVVDIQYITVKQNRKWDSGIVEIIL</sequence>
<gene>
    <name evidence="2" type="ORF">WA026_001310</name>
</gene>